<proteinExistence type="predicted"/>
<protein>
    <submittedName>
        <fullName evidence="2">Uncharacterized protein</fullName>
    </submittedName>
</protein>
<evidence type="ECO:0000313" key="3">
    <source>
        <dbReference type="Proteomes" id="UP000712600"/>
    </source>
</evidence>
<dbReference type="PANTHER" id="PTHR33067">
    <property type="entry name" value="RNA-DIRECTED DNA POLYMERASE-RELATED"/>
    <property type="match status" value="1"/>
</dbReference>
<evidence type="ECO:0000256" key="1">
    <source>
        <dbReference type="SAM" id="MobiDB-lite"/>
    </source>
</evidence>
<feature type="compositionally biased region" description="Polar residues" evidence="1">
    <location>
        <begin position="365"/>
        <end position="380"/>
    </location>
</feature>
<name>A0A8S9Q974_BRACR</name>
<sequence length="625" mass="70884">MHGFVSYRCFKKARSLRSDRAVCVSDRAVNVLGCYLATELRRGLGHYVATSLCAGCYAATLFESFFDFSTQTDKNSRSTSVYLDYLSPDLGLQLLLFGLEKLSIDSNNRVSIDTPFRPSIDTTNILLIDVPSMERYERVERVHQFGFKSVGTQSGSCVLRRHSTPHVLCRSIVVFAHRSIIVVDGQLRTIVIFPPKCTKITTFLQITSKPENILKRFQNNYKRLDDQRVVIPDLDVDANAADAQAVDDDNVQAARPKTQEASVKGEGEEALKHHVSAIIDDDFWQVVKHEKLQEGDFEVESSMSFGSSHWCQSTPRKEHRPTESSEHQPTYPVQHRSTPSMESVASCETLRIKTHEELNALRNPSKPSGTSKDNNSQQSEDASEPMVVKPTTEGRNLRRRKEKVLKHLKRGANEKEMDNLTKRETKETEQDFERIFHQVREKMRHRITLKKKSDSGKLVVPCLIRGNDHPSALCDTSSLVSILPKVMADHLGLEIEPSKDLFTFVDYSKKNLGGIIRNLEVKIGNALVPVDLRVLDIKLDWNCSLLLVRDFMATVGAVCKMQTNKLCLTLIDPNVCYDPVRVVKCGNQNSHRRDLVMKESQVNLTFLIGPDYLRNHTKSKKRWIT</sequence>
<reference evidence="2" key="1">
    <citation type="submission" date="2019-12" db="EMBL/GenBank/DDBJ databases">
        <title>Genome sequencing and annotation of Brassica cretica.</title>
        <authorList>
            <person name="Studholme D.J."/>
            <person name="Sarris P."/>
        </authorList>
    </citation>
    <scope>NUCLEOTIDE SEQUENCE</scope>
    <source>
        <strain evidence="2">PFS-109/04</strain>
        <tissue evidence="2">Leaf</tissue>
    </source>
</reference>
<accession>A0A8S9Q974</accession>
<dbReference type="PANTHER" id="PTHR33067:SF31">
    <property type="entry name" value="RNA-DIRECTED DNA POLYMERASE"/>
    <property type="match status" value="1"/>
</dbReference>
<dbReference type="Proteomes" id="UP000712600">
    <property type="component" value="Unassembled WGS sequence"/>
</dbReference>
<feature type="region of interest" description="Disordered" evidence="1">
    <location>
        <begin position="358"/>
        <end position="398"/>
    </location>
</feature>
<dbReference type="AlphaFoldDB" id="A0A8S9Q974"/>
<feature type="region of interest" description="Disordered" evidence="1">
    <location>
        <begin position="248"/>
        <end position="267"/>
    </location>
</feature>
<feature type="compositionally biased region" description="Polar residues" evidence="1">
    <location>
        <begin position="305"/>
        <end position="314"/>
    </location>
</feature>
<evidence type="ECO:0000313" key="2">
    <source>
        <dbReference type="EMBL" id="KAF3538657.1"/>
    </source>
</evidence>
<organism evidence="2 3">
    <name type="scientific">Brassica cretica</name>
    <name type="common">Mustard</name>
    <dbReference type="NCBI Taxonomy" id="69181"/>
    <lineage>
        <taxon>Eukaryota</taxon>
        <taxon>Viridiplantae</taxon>
        <taxon>Streptophyta</taxon>
        <taxon>Embryophyta</taxon>
        <taxon>Tracheophyta</taxon>
        <taxon>Spermatophyta</taxon>
        <taxon>Magnoliopsida</taxon>
        <taxon>eudicotyledons</taxon>
        <taxon>Gunneridae</taxon>
        <taxon>Pentapetalae</taxon>
        <taxon>rosids</taxon>
        <taxon>malvids</taxon>
        <taxon>Brassicales</taxon>
        <taxon>Brassicaceae</taxon>
        <taxon>Brassiceae</taxon>
        <taxon>Brassica</taxon>
    </lineage>
</organism>
<dbReference type="InterPro" id="IPR021109">
    <property type="entry name" value="Peptidase_aspartic_dom_sf"/>
</dbReference>
<dbReference type="Gene3D" id="2.40.70.10">
    <property type="entry name" value="Acid Proteases"/>
    <property type="match status" value="1"/>
</dbReference>
<feature type="region of interest" description="Disordered" evidence="1">
    <location>
        <begin position="305"/>
        <end position="345"/>
    </location>
</feature>
<dbReference type="EMBL" id="QGKX02001290">
    <property type="protein sequence ID" value="KAF3538657.1"/>
    <property type="molecule type" value="Genomic_DNA"/>
</dbReference>
<comment type="caution">
    <text evidence="2">The sequence shown here is derived from an EMBL/GenBank/DDBJ whole genome shotgun (WGS) entry which is preliminary data.</text>
</comment>
<gene>
    <name evidence="2" type="ORF">F2Q69_00020047</name>
</gene>